<gene>
    <name evidence="2" type="ORF">CMV_029324</name>
</gene>
<keyword evidence="3" id="KW-1185">Reference proteome</keyword>
<reference evidence="2" key="1">
    <citation type="submission" date="2020-03" db="EMBL/GenBank/DDBJ databases">
        <title>Castanea mollissima Vanexum genome sequencing.</title>
        <authorList>
            <person name="Staton M."/>
        </authorList>
    </citation>
    <scope>NUCLEOTIDE SEQUENCE</scope>
    <source>
        <tissue evidence="2">Leaf</tissue>
    </source>
</reference>
<evidence type="ECO:0000256" key="1">
    <source>
        <dbReference type="SAM" id="MobiDB-lite"/>
    </source>
</evidence>
<dbReference type="AlphaFoldDB" id="A0A8J4Q3B7"/>
<sequence length="160" mass="18216">MDSTESHWVFQDKDDSEIEDDYDEDDPSQRTANTAKENCSSSLNSVLRRCDNRMFFARQGSVCQANFMGQATIEENCSSEQATIKENCNSNLNSVIQRLLQKRSIQLSLICLSNPLVIRDLIMILKHHYSDEITSILLILTFGLNCMEHHLIGMLTLLVV</sequence>
<comment type="caution">
    <text evidence="2">The sequence shown here is derived from an EMBL/GenBank/DDBJ whole genome shotgun (WGS) entry which is preliminary data.</text>
</comment>
<evidence type="ECO:0000313" key="3">
    <source>
        <dbReference type="Proteomes" id="UP000737018"/>
    </source>
</evidence>
<organism evidence="2 3">
    <name type="scientific">Castanea mollissima</name>
    <name type="common">Chinese chestnut</name>
    <dbReference type="NCBI Taxonomy" id="60419"/>
    <lineage>
        <taxon>Eukaryota</taxon>
        <taxon>Viridiplantae</taxon>
        <taxon>Streptophyta</taxon>
        <taxon>Embryophyta</taxon>
        <taxon>Tracheophyta</taxon>
        <taxon>Spermatophyta</taxon>
        <taxon>Magnoliopsida</taxon>
        <taxon>eudicotyledons</taxon>
        <taxon>Gunneridae</taxon>
        <taxon>Pentapetalae</taxon>
        <taxon>rosids</taxon>
        <taxon>fabids</taxon>
        <taxon>Fagales</taxon>
        <taxon>Fagaceae</taxon>
        <taxon>Castanea</taxon>
    </lineage>
</organism>
<proteinExistence type="predicted"/>
<dbReference type="OrthoDB" id="1431247at2759"/>
<evidence type="ECO:0000313" key="2">
    <source>
        <dbReference type="EMBL" id="KAF3944190.1"/>
    </source>
</evidence>
<dbReference type="EMBL" id="JRKL02012673">
    <property type="protein sequence ID" value="KAF3944190.1"/>
    <property type="molecule type" value="Genomic_DNA"/>
</dbReference>
<dbReference type="Proteomes" id="UP000737018">
    <property type="component" value="Unassembled WGS sequence"/>
</dbReference>
<protein>
    <submittedName>
        <fullName evidence="2">Uncharacterized protein</fullName>
    </submittedName>
</protein>
<feature type="compositionally biased region" description="Acidic residues" evidence="1">
    <location>
        <begin position="14"/>
        <end position="26"/>
    </location>
</feature>
<feature type="region of interest" description="Disordered" evidence="1">
    <location>
        <begin position="1"/>
        <end position="35"/>
    </location>
</feature>
<name>A0A8J4Q3B7_9ROSI</name>
<accession>A0A8J4Q3B7</accession>